<accession>A0ABR3CV32</accession>
<feature type="domain" description="FAD dependent oxidoreductase" evidence="2">
    <location>
        <begin position="8"/>
        <end position="381"/>
    </location>
</feature>
<dbReference type="Proteomes" id="UP001430584">
    <property type="component" value="Unassembled WGS sequence"/>
</dbReference>
<dbReference type="GeneID" id="92006637"/>
<dbReference type="Pfam" id="PF01266">
    <property type="entry name" value="DAO"/>
    <property type="match status" value="1"/>
</dbReference>
<name>A0ABR3CV32_9PEZI</name>
<evidence type="ECO:0000313" key="3">
    <source>
        <dbReference type="EMBL" id="KAL0263571.1"/>
    </source>
</evidence>
<keyword evidence="1" id="KW-0560">Oxidoreductase</keyword>
<evidence type="ECO:0000259" key="2">
    <source>
        <dbReference type="Pfam" id="PF01266"/>
    </source>
</evidence>
<evidence type="ECO:0000256" key="1">
    <source>
        <dbReference type="ARBA" id="ARBA00023002"/>
    </source>
</evidence>
<sequence length="408" mass="44145">MATHNTTVIAGAGVIGLSSAYHLALANRQRGLDSPIVVIDALNTTFAAASSTNSGCLIPSELDDRLKELADYSYGIYLDHALDKDFLNATGLRQQSLFNIFQGSGKGQTALPNWVKTERDWNAVLEPPTGASASLNPKALGHWLECRCRQLGVEIRTSTRLQSVQLSSDSFLESVTVQHNKNTPEMIPAQHLILAAGPWTASLLATILPLLPIDLGFSPLAGDFLVFQNPHGLTNSSLSAVFLDSIVGHKLEFVGWNDKTIWVCAQANSSAILPEPGSFHKPDPNMISELMAYANRFINPAHGYHGQKNPLELRVVNKGRAFRPSTKSGLPIIAAVPRTKLTHGWRSDASDDKLSGIFVCSGHGPHGIVLGMGTGKIMSDLVLGQEPEVDISQFGLKFKAHSEHRFHP</sequence>
<dbReference type="InterPro" id="IPR006076">
    <property type="entry name" value="FAD-dep_OxRdtase"/>
</dbReference>
<dbReference type="InterPro" id="IPR036188">
    <property type="entry name" value="FAD/NAD-bd_sf"/>
</dbReference>
<proteinExistence type="predicted"/>
<dbReference type="Gene3D" id="3.50.50.60">
    <property type="entry name" value="FAD/NAD(P)-binding domain"/>
    <property type="match status" value="3"/>
</dbReference>
<dbReference type="SUPFAM" id="SSF51905">
    <property type="entry name" value="FAD/NAD(P)-binding domain"/>
    <property type="match status" value="1"/>
</dbReference>
<dbReference type="PANTHER" id="PTHR13847:SF289">
    <property type="entry name" value="GLYCINE OXIDASE"/>
    <property type="match status" value="1"/>
</dbReference>
<dbReference type="EMBL" id="JAJVCZ030000002">
    <property type="protein sequence ID" value="KAL0263571.1"/>
    <property type="molecule type" value="Genomic_DNA"/>
</dbReference>
<dbReference type="RefSeq" id="XP_066636600.1">
    <property type="nucleotide sequence ID" value="XM_066774033.1"/>
</dbReference>
<evidence type="ECO:0000313" key="4">
    <source>
        <dbReference type="Proteomes" id="UP001430584"/>
    </source>
</evidence>
<organism evidence="3 4">
    <name type="scientific">Diplodia seriata</name>
    <dbReference type="NCBI Taxonomy" id="420778"/>
    <lineage>
        <taxon>Eukaryota</taxon>
        <taxon>Fungi</taxon>
        <taxon>Dikarya</taxon>
        <taxon>Ascomycota</taxon>
        <taxon>Pezizomycotina</taxon>
        <taxon>Dothideomycetes</taxon>
        <taxon>Dothideomycetes incertae sedis</taxon>
        <taxon>Botryosphaeriales</taxon>
        <taxon>Botryosphaeriaceae</taxon>
        <taxon>Diplodia</taxon>
    </lineage>
</organism>
<reference evidence="3 4" key="1">
    <citation type="submission" date="2024-02" db="EMBL/GenBank/DDBJ databases">
        <title>De novo assembly and annotation of 12 fungi associated with fruit tree decline syndrome in Ontario, Canada.</title>
        <authorList>
            <person name="Sulman M."/>
            <person name="Ellouze W."/>
            <person name="Ilyukhin E."/>
        </authorList>
    </citation>
    <scope>NUCLEOTIDE SEQUENCE [LARGE SCALE GENOMIC DNA]</scope>
    <source>
        <strain evidence="3 4">FDS-637</strain>
    </source>
</reference>
<dbReference type="PANTHER" id="PTHR13847">
    <property type="entry name" value="SARCOSINE DEHYDROGENASE-RELATED"/>
    <property type="match status" value="1"/>
</dbReference>
<gene>
    <name evidence="3" type="ORF">SLS55_002552</name>
</gene>
<protein>
    <recommendedName>
        <fullName evidence="2">FAD dependent oxidoreductase domain-containing protein</fullName>
    </recommendedName>
</protein>
<comment type="caution">
    <text evidence="3">The sequence shown here is derived from an EMBL/GenBank/DDBJ whole genome shotgun (WGS) entry which is preliminary data.</text>
</comment>
<keyword evidence="4" id="KW-1185">Reference proteome</keyword>